<accession>A0ABX9YRH0</accession>
<proteinExistence type="predicted"/>
<feature type="region of interest" description="Disordered" evidence="1">
    <location>
        <begin position="1"/>
        <end position="32"/>
    </location>
</feature>
<sequence>MLHATHAHEGNLIDLSDPPSTPKPVGTPPSLLEATPDELQAVAHHPVLQPTALHPTHAQEGHLIDLSDAPQATGPAHAQPAPFGAAHGSHGAPGTPAFAASGMPSPQQIEHETRQAIEMQRAVSFAKQLLAVAEMVNSFRMKLIDMIRKAVSS</sequence>
<evidence type="ECO:0000313" key="3">
    <source>
        <dbReference type="Proteomes" id="UP000281098"/>
    </source>
</evidence>
<dbReference type="EMBL" id="QTPM01000010">
    <property type="protein sequence ID" value="RQY94532.1"/>
    <property type="molecule type" value="Genomic_DNA"/>
</dbReference>
<organism evidence="2 3">
    <name type="scientific">Burkholderia stagnalis</name>
    <dbReference type="NCBI Taxonomy" id="1503054"/>
    <lineage>
        <taxon>Bacteria</taxon>
        <taxon>Pseudomonadati</taxon>
        <taxon>Pseudomonadota</taxon>
        <taxon>Betaproteobacteria</taxon>
        <taxon>Burkholderiales</taxon>
        <taxon>Burkholderiaceae</taxon>
        <taxon>Burkholderia</taxon>
        <taxon>Burkholderia cepacia complex</taxon>
    </lineage>
</organism>
<feature type="compositionally biased region" description="Basic and acidic residues" evidence="1">
    <location>
        <begin position="1"/>
        <end position="11"/>
    </location>
</feature>
<keyword evidence="3" id="KW-1185">Reference proteome</keyword>
<name>A0ABX9YRH0_9BURK</name>
<protein>
    <submittedName>
        <fullName evidence="2">Uncharacterized protein</fullName>
    </submittedName>
</protein>
<comment type="caution">
    <text evidence="2">The sequence shown here is derived from an EMBL/GenBank/DDBJ whole genome shotgun (WGS) entry which is preliminary data.</text>
</comment>
<evidence type="ECO:0000256" key="1">
    <source>
        <dbReference type="SAM" id="MobiDB-lite"/>
    </source>
</evidence>
<dbReference type="Proteomes" id="UP000281098">
    <property type="component" value="Unassembled WGS sequence"/>
</dbReference>
<evidence type="ECO:0000313" key="2">
    <source>
        <dbReference type="EMBL" id="RQY94532.1"/>
    </source>
</evidence>
<reference evidence="2 3" key="1">
    <citation type="submission" date="2018-08" db="EMBL/GenBank/DDBJ databases">
        <title>Comparative analysis of Burkholderia isolates from Puerto Rico.</title>
        <authorList>
            <person name="Hall C."/>
            <person name="Sahl J."/>
            <person name="Wagner D."/>
        </authorList>
    </citation>
    <scope>NUCLEOTIDE SEQUENCE [LARGE SCALE GENOMIC DNA]</scope>
    <source>
        <strain evidence="2 3">Bp8966</strain>
    </source>
</reference>
<gene>
    <name evidence="2" type="ORF">DF017_10585</name>
</gene>
<feature type="region of interest" description="Disordered" evidence="1">
    <location>
        <begin position="54"/>
        <end position="95"/>
    </location>
</feature>